<name>A0ABN2QU30_9PSEU</name>
<keyword evidence="1" id="KW-1133">Transmembrane helix</keyword>
<organism evidence="2 3">
    <name type="scientific">Amycolatopsis minnesotensis</name>
    <dbReference type="NCBI Taxonomy" id="337894"/>
    <lineage>
        <taxon>Bacteria</taxon>
        <taxon>Bacillati</taxon>
        <taxon>Actinomycetota</taxon>
        <taxon>Actinomycetes</taxon>
        <taxon>Pseudonocardiales</taxon>
        <taxon>Pseudonocardiaceae</taxon>
        <taxon>Amycolatopsis</taxon>
    </lineage>
</organism>
<feature type="transmembrane region" description="Helical" evidence="1">
    <location>
        <begin position="16"/>
        <end position="37"/>
    </location>
</feature>
<gene>
    <name evidence="2" type="ORF">GCM10009754_30500</name>
</gene>
<comment type="caution">
    <text evidence="2">The sequence shown here is derived from an EMBL/GenBank/DDBJ whole genome shotgun (WGS) entry which is preliminary data.</text>
</comment>
<keyword evidence="1" id="KW-0812">Transmembrane</keyword>
<sequence length="66" mass="7016">MRRQRALPRPVARQRLIWSGLGVIFAGAGLTWVYLAVTMAEGWAVAVAGFLLLAAVLCGVGSFRGS</sequence>
<keyword evidence="1" id="KW-0472">Membrane</keyword>
<evidence type="ECO:0000313" key="2">
    <source>
        <dbReference type="EMBL" id="GAA1958118.1"/>
    </source>
</evidence>
<dbReference type="RefSeq" id="WP_344418109.1">
    <property type="nucleotide sequence ID" value="NZ_BAAANN010000010.1"/>
</dbReference>
<reference evidence="2 3" key="1">
    <citation type="journal article" date="2019" name="Int. J. Syst. Evol. Microbiol.">
        <title>The Global Catalogue of Microorganisms (GCM) 10K type strain sequencing project: providing services to taxonomists for standard genome sequencing and annotation.</title>
        <authorList>
            <consortium name="The Broad Institute Genomics Platform"/>
            <consortium name="The Broad Institute Genome Sequencing Center for Infectious Disease"/>
            <person name="Wu L."/>
            <person name="Ma J."/>
        </authorList>
    </citation>
    <scope>NUCLEOTIDE SEQUENCE [LARGE SCALE GENOMIC DNA]</scope>
    <source>
        <strain evidence="2 3">JCM 14545</strain>
    </source>
</reference>
<keyword evidence="3" id="KW-1185">Reference proteome</keyword>
<evidence type="ECO:0000256" key="1">
    <source>
        <dbReference type="SAM" id="Phobius"/>
    </source>
</evidence>
<dbReference type="Proteomes" id="UP001501116">
    <property type="component" value="Unassembled WGS sequence"/>
</dbReference>
<proteinExistence type="predicted"/>
<dbReference type="EMBL" id="BAAANN010000010">
    <property type="protein sequence ID" value="GAA1958118.1"/>
    <property type="molecule type" value="Genomic_DNA"/>
</dbReference>
<feature type="transmembrane region" description="Helical" evidence="1">
    <location>
        <begin position="43"/>
        <end position="63"/>
    </location>
</feature>
<accession>A0ABN2QU30</accession>
<evidence type="ECO:0000313" key="3">
    <source>
        <dbReference type="Proteomes" id="UP001501116"/>
    </source>
</evidence>
<protein>
    <submittedName>
        <fullName evidence="2">Uncharacterized protein</fullName>
    </submittedName>
</protein>